<dbReference type="RefSeq" id="WP_084288658.1">
    <property type="nucleotide sequence ID" value="NZ_FWYB01000002.1"/>
</dbReference>
<name>A0A1W2BQL4_9SPHI</name>
<accession>A0A1W2BQL4</accession>
<dbReference type="Gene3D" id="3.40.50.1820">
    <property type="entry name" value="alpha/beta hydrolase"/>
    <property type="match status" value="1"/>
</dbReference>
<keyword evidence="4" id="KW-0645">Protease</keyword>
<evidence type="ECO:0000313" key="4">
    <source>
        <dbReference type="EMBL" id="SMC74902.1"/>
    </source>
</evidence>
<sequence length="595" mass="68411">MKKLVVFFCFLISAASAQQLAPLTVEKIMRDQKWKGVSPSGFHWSADSKTLYFDWNPERNARRALYQVNVFSGNIKKSEKQVAEKVDSEGSSMNIGRDTVSRARVLAKIPGIKDLPDYLKEYPLELKRRKIENLDRKVELTKPHWNEKGTLAIYVVKAKDNKDLWLMKLDATTDEISVVDRQHDDAWVGGPGLGVVEWLDENRIFYRGEASGYAHIYVVNVKTGANRQLTSGKWEVQSLQLSKNKKWFYFTANKAHPGVTHFYRIGVNGGTITQITRMKGGNEVLLSPDERWLAINYSYMNKPWELYLQRNQPGAKAMRITSSTTAEFNSYKWMVPDLVSFKNRYGDDIYARVYPAKRPHPNRPAVVFVHGAGYLQNAHYWWSLYSREYMFNNLLADNGYTVIDIDYTASAGYGRNHRTGIYRHMGGKDLTDQVDGVRMLVDKYHVNPRHVGIYGGSYGGFITLMALFKEAEVFRSGAALRAVADWAHYDQDYTFSILNEPYNDELAYKRSSPIYFAEGLKGDLLICHGVLDDNVGFLDIERLSRQLKTLGKSNWELVAYQKEGHVFTEPVSWTDQYSRIYKLFERTLKKTIDEN</sequence>
<dbReference type="EMBL" id="FWYB01000002">
    <property type="protein sequence ID" value="SMC74902.1"/>
    <property type="molecule type" value="Genomic_DNA"/>
</dbReference>
<dbReference type="InterPro" id="IPR029058">
    <property type="entry name" value="AB_hydrolase_fold"/>
</dbReference>
<dbReference type="InterPro" id="IPR050278">
    <property type="entry name" value="Serine_Prot_S9B/DPPIV"/>
</dbReference>
<feature type="domain" description="Dipeptidylpeptidase IV N-terminal" evidence="3">
    <location>
        <begin position="141"/>
        <end position="304"/>
    </location>
</feature>
<keyword evidence="4" id="KW-0378">Hydrolase</keyword>
<dbReference type="OrthoDB" id="9777457at2"/>
<dbReference type="SUPFAM" id="SSF82171">
    <property type="entry name" value="DPP6 N-terminal domain-like"/>
    <property type="match status" value="1"/>
</dbReference>
<dbReference type="GO" id="GO:0008236">
    <property type="term" value="F:serine-type peptidase activity"/>
    <property type="evidence" value="ECO:0007669"/>
    <property type="project" value="InterPro"/>
</dbReference>
<organism evidence="4 5">
    <name type="scientific">Pedobacter nyackensis</name>
    <dbReference type="NCBI Taxonomy" id="475255"/>
    <lineage>
        <taxon>Bacteria</taxon>
        <taxon>Pseudomonadati</taxon>
        <taxon>Bacteroidota</taxon>
        <taxon>Sphingobacteriia</taxon>
        <taxon>Sphingobacteriales</taxon>
        <taxon>Sphingobacteriaceae</taxon>
        <taxon>Pedobacter</taxon>
    </lineage>
</organism>
<reference evidence="4 5" key="1">
    <citation type="submission" date="2017-04" db="EMBL/GenBank/DDBJ databases">
        <authorList>
            <person name="Afonso C.L."/>
            <person name="Miller P.J."/>
            <person name="Scott M.A."/>
            <person name="Spackman E."/>
            <person name="Goraichik I."/>
            <person name="Dimitrov K.M."/>
            <person name="Suarez D.L."/>
            <person name="Swayne D.E."/>
        </authorList>
    </citation>
    <scope>NUCLEOTIDE SEQUENCE [LARGE SCALE GENOMIC DNA]</scope>
    <source>
        <strain evidence="4 5">DSM 19625</strain>
    </source>
</reference>
<dbReference type="STRING" id="475255.SAMN04488101_102694"/>
<dbReference type="PANTHER" id="PTHR11731:SF193">
    <property type="entry name" value="DIPEPTIDYL PEPTIDASE 9"/>
    <property type="match status" value="1"/>
</dbReference>
<dbReference type="GO" id="GO:0008239">
    <property type="term" value="F:dipeptidyl-peptidase activity"/>
    <property type="evidence" value="ECO:0007669"/>
    <property type="project" value="TreeGrafter"/>
</dbReference>
<evidence type="ECO:0000259" key="3">
    <source>
        <dbReference type="Pfam" id="PF00930"/>
    </source>
</evidence>
<dbReference type="Gene3D" id="2.140.10.30">
    <property type="entry name" value="Dipeptidylpeptidase IV, N-terminal domain"/>
    <property type="match status" value="1"/>
</dbReference>
<keyword evidence="5" id="KW-1185">Reference proteome</keyword>
<dbReference type="AlphaFoldDB" id="A0A1W2BQL4"/>
<dbReference type="InterPro" id="IPR001375">
    <property type="entry name" value="Peptidase_S9_cat"/>
</dbReference>
<feature type="signal peptide" evidence="1">
    <location>
        <begin position="1"/>
        <end position="17"/>
    </location>
</feature>
<evidence type="ECO:0000313" key="5">
    <source>
        <dbReference type="Proteomes" id="UP000192678"/>
    </source>
</evidence>
<keyword evidence="1" id="KW-0732">Signal</keyword>
<feature type="chain" id="PRO_5013389002" evidence="1">
    <location>
        <begin position="18"/>
        <end position="595"/>
    </location>
</feature>
<feature type="domain" description="Peptidase S9 prolyl oligopeptidase catalytic" evidence="2">
    <location>
        <begin position="393"/>
        <end position="590"/>
    </location>
</feature>
<dbReference type="Pfam" id="PF00326">
    <property type="entry name" value="Peptidase_S9"/>
    <property type="match status" value="1"/>
</dbReference>
<dbReference type="Pfam" id="PF00930">
    <property type="entry name" value="DPPIV_N"/>
    <property type="match status" value="1"/>
</dbReference>
<dbReference type="InterPro" id="IPR002469">
    <property type="entry name" value="Peptidase_S9B_N"/>
</dbReference>
<dbReference type="GO" id="GO:0006508">
    <property type="term" value="P:proteolysis"/>
    <property type="evidence" value="ECO:0007669"/>
    <property type="project" value="InterPro"/>
</dbReference>
<dbReference type="PANTHER" id="PTHR11731">
    <property type="entry name" value="PROTEASE FAMILY S9B,C DIPEPTIDYL-PEPTIDASE IV-RELATED"/>
    <property type="match status" value="1"/>
</dbReference>
<gene>
    <name evidence="4" type="ORF">SAMN04488101_102694</name>
</gene>
<evidence type="ECO:0000256" key="1">
    <source>
        <dbReference type="SAM" id="SignalP"/>
    </source>
</evidence>
<keyword evidence="4" id="KW-0031">Aminopeptidase</keyword>
<protein>
    <submittedName>
        <fullName evidence="4">Dipeptidyl aminopeptidase/acylaminoacyl peptidase</fullName>
    </submittedName>
</protein>
<evidence type="ECO:0000259" key="2">
    <source>
        <dbReference type="Pfam" id="PF00326"/>
    </source>
</evidence>
<dbReference type="Proteomes" id="UP000192678">
    <property type="component" value="Unassembled WGS sequence"/>
</dbReference>
<dbReference type="GO" id="GO:0004177">
    <property type="term" value="F:aminopeptidase activity"/>
    <property type="evidence" value="ECO:0007669"/>
    <property type="project" value="UniProtKB-KW"/>
</dbReference>
<proteinExistence type="predicted"/>
<dbReference type="SUPFAM" id="SSF53474">
    <property type="entry name" value="alpha/beta-Hydrolases"/>
    <property type="match status" value="1"/>
</dbReference>